<dbReference type="InterPro" id="IPR013976">
    <property type="entry name" value="HDOD"/>
</dbReference>
<proteinExistence type="predicted"/>
<dbReference type="PROSITE" id="PS51833">
    <property type="entry name" value="HDOD"/>
    <property type="match status" value="1"/>
</dbReference>
<feature type="domain" description="HDOD" evidence="1">
    <location>
        <begin position="15"/>
        <end position="208"/>
    </location>
</feature>
<dbReference type="RefSeq" id="WP_189772908.1">
    <property type="nucleotide sequence ID" value="NZ_BNCK01000008.1"/>
</dbReference>
<dbReference type="AlphaFoldDB" id="A0A919BNH7"/>
<name>A0A919BNH7_9GAMM</name>
<dbReference type="PANTHER" id="PTHR33525:SF3">
    <property type="entry name" value="RIBONUCLEASE Y"/>
    <property type="match status" value="1"/>
</dbReference>
<dbReference type="Gene3D" id="1.10.3210.10">
    <property type="entry name" value="Hypothetical protein af1432"/>
    <property type="match status" value="1"/>
</dbReference>
<sequence length="278" mass="31070">MSKAIEFYVEQAQELCVLPDVYLKLKQKLSEPDATLGEIATLISLEPALSSKLLKIANSALFGFPKEVASIDKALMILGLREVENLVNAYGVTAAFSGVDKQIADMDRLWEISVDCALMTKYLADEIGLKNSDSLFLSGLFHNIGALVLVHHEPQKIKYCEQYTKEDTPWERQLDVFGFTYSECSAALLASWQLPEAIIEPLRNYRHAYQEELDQQASLLFVTTRLALVSSHPGMYSKKAFVGQHLMQDLGLTDQHLDDALAYCSAQAMEIMSILEVI</sequence>
<accession>A0A919BNH7</accession>
<dbReference type="SUPFAM" id="SSF109604">
    <property type="entry name" value="HD-domain/PDEase-like"/>
    <property type="match status" value="1"/>
</dbReference>
<organism evidence="2 3">
    <name type="scientific">Thalassotalea marina</name>
    <dbReference type="NCBI Taxonomy" id="1673741"/>
    <lineage>
        <taxon>Bacteria</taxon>
        <taxon>Pseudomonadati</taxon>
        <taxon>Pseudomonadota</taxon>
        <taxon>Gammaproteobacteria</taxon>
        <taxon>Alteromonadales</taxon>
        <taxon>Colwelliaceae</taxon>
        <taxon>Thalassotalea</taxon>
    </lineage>
</organism>
<protein>
    <submittedName>
        <fullName evidence="2">HD family phosphohydrolase</fullName>
    </submittedName>
</protein>
<reference evidence="2" key="1">
    <citation type="journal article" date="2014" name="Int. J. Syst. Evol. Microbiol.">
        <title>Complete genome sequence of Corynebacterium casei LMG S-19264T (=DSM 44701T), isolated from a smear-ripened cheese.</title>
        <authorList>
            <consortium name="US DOE Joint Genome Institute (JGI-PGF)"/>
            <person name="Walter F."/>
            <person name="Albersmeier A."/>
            <person name="Kalinowski J."/>
            <person name="Ruckert C."/>
        </authorList>
    </citation>
    <scope>NUCLEOTIDE SEQUENCE</scope>
    <source>
        <strain evidence="2">KCTC 42731</strain>
    </source>
</reference>
<dbReference type="InterPro" id="IPR052340">
    <property type="entry name" value="RNase_Y/CdgJ"/>
</dbReference>
<dbReference type="Pfam" id="PF08668">
    <property type="entry name" value="HDOD"/>
    <property type="match status" value="1"/>
</dbReference>
<dbReference type="PANTHER" id="PTHR33525">
    <property type="match status" value="1"/>
</dbReference>
<dbReference type="EMBL" id="BNCK01000008">
    <property type="protein sequence ID" value="GHG01722.1"/>
    <property type="molecule type" value="Genomic_DNA"/>
</dbReference>
<reference evidence="2" key="2">
    <citation type="submission" date="2020-09" db="EMBL/GenBank/DDBJ databases">
        <authorList>
            <person name="Sun Q."/>
            <person name="Kim S."/>
        </authorList>
    </citation>
    <scope>NUCLEOTIDE SEQUENCE</scope>
    <source>
        <strain evidence="2">KCTC 42731</strain>
    </source>
</reference>
<gene>
    <name evidence="2" type="ORF">GCM10017161_33100</name>
</gene>
<evidence type="ECO:0000259" key="1">
    <source>
        <dbReference type="PROSITE" id="PS51833"/>
    </source>
</evidence>
<evidence type="ECO:0000313" key="3">
    <source>
        <dbReference type="Proteomes" id="UP000623842"/>
    </source>
</evidence>
<keyword evidence="3" id="KW-1185">Reference proteome</keyword>
<evidence type="ECO:0000313" key="2">
    <source>
        <dbReference type="EMBL" id="GHG01722.1"/>
    </source>
</evidence>
<dbReference type="Proteomes" id="UP000623842">
    <property type="component" value="Unassembled WGS sequence"/>
</dbReference>
<comment type="caution">
    <text evidence="2">The sequence shown here is derived from an EMBL/GenBank/DDBJ whole genome shotgun (WGS) entry which is preliminary data.</text>
</comment>